<accession>A0A9K3JSI3</accession>
<keyword evidence="2" id="KW-1185">Reference proteome</keyword>
<gene>
    <name evidence="1" type="ORF">HanXRQr2_Chr01g0007671</name>
</gene>
<dbReference type="Proteomes" id="UP000215914">
    <property type="component" value="Unassembled WGS sequence"/>
</dbReference>
<evidence type="ECO:0000313" key="2">
    <source>
        <dbReference type="Proteomes" id="UP000215914"/>
    </source>
</evidence>
<organism evidence="1 2">
    <name type="scientific">Helianthus annuus</name>
    <name type="common">Common sunflower</name>
    <dbReference type="NCBI Taxonomy" id="4232"/>
    <lineage>
        <taxon>Eukaryota</taxon>
        <taxon>Viridiplantae</taxon>
        <taxon>Streptophyta</taxon>
        <taxon>Embryophyta</taxon>
        <taxon>Tracheophyta</taxon>
        <taxon>Spermatophyta</taxon>
        <taxon>Magnoliopsida</taxon>
        <taxon>eudicotyledons</taxon>
        <taxon>Gunneridae</taxon>
        <taxon>Pentapetalae</taxon>
        <taxon>asterids</taxon>
        <taxon>campanulids</taxon>
        <taxon>Asterales</taxon>
        <taxon>Asteraceae</taxon>
        <taxon>Asteroideae</taxon>
        <taxon>Heliantheae alliance</taxon>
        <taxon>Heliantheae</taxon>
        <taxon>Helianthus</taxon>
    </lineage>
</organism>
<proteinExistence type="predicted"/>
<dbReference type="EMBL" id="MNCJ02000316">
    <property type="protein sequence ID" value="KAF5820918.1"/>
    <property type="molecule type" value="Genomic_DNA"/>
</dbReference>
<protein>
    <submittedName>
        <fullName evidence="1">Uncharacterized protein</fullName>
    </submittedName>
</protein>
<sequence>MKQHTTHQSSQGHINFLFTKPYMLYITEKEHLMCHQTLLCVLTCLILNRPFNILQAIFNYMVDNIHGEKFLQYPRFIQMILDDKNKNLPKVDADELILDHMDVETLKRLNVYQGVETDKEPPYRKQFAAILKPDYVAPHFGQWRHDDSNSDSETKKMEPFF</sequence>
<dbReference type="AlphaFoldDB" id="A0A9K3JSI3"/>
<reference evidence="1" key="2">
    <citation type="submission" date="2020-06" db="EMBL/GenBank/DDBJ databases">
        <title>Helianthus annuus Genome sequencing and assembly Release 2.</title>
        <authorList>
            <person name="Gouzy J."/>
            <person name="Langlade N."/>
            <person name="Munos S."/>
        </authorList>
    </citation>
    <scope>NUCLEOTIDE SEQUENCE</scope>
    <source>
        <tissue evidence="1">Leaves</tissue>
    </source>
</reference>
<name>A0A9K3JSI3_HELAN</name>
<evidence type="ECO:0000313" key="1">
    <source>
        <dbReference type="EMBL" id="KAF5820918.1"/>
    </source>
</evidence>
<dbReference type="Gramene" id="mRNA:HanXRQr2_Chr01g0007671">
    <property type="protein sequence ID" value="CDS:HanXRQr2_Chr01g0007671.1"/>
    <property type="gene ID" value="HanXRQr2_Chr01g0007671"/>
</dbReference>
<comment type="caution">
    <text evidence="1">The sequence shown here is derived from an EMBL/GenBank/DDBJ whole genome shotgun (WGS) entry which is preliminary data.</text>
</comment>
<reference evidence="1" key="1">
    <citation type="journal article" date="2017" name="Nature">
        <title>The sunflower genome provides insights into oil metabolism, flowering and Asterid evolution.</title>
        <authorList>
            <person name="Badouin H."/>
            <person name="Gouzy J."/>
            <person name="Grassa C.J."/>
            <person name="Murat F."/>
            <person name="Staton S.E."/>
            <person name="Cottret L."/>
            <person name="Lelandais-Briere C."/>
            <person name="Owens G.L."/>
            <person name="Carrere S."/>
            <person name="Mayjonade B."/>
            <person name="Legrand L."/>
            <person name="Gill N."/>
            <person name="Kane N.C."/>
            <person name="Bowers J.E."/>
            <person name="Hubner S."/>
            <person name="Bellec A."/>
            <person name="Berard A."/>
            <person name="Berges H."/>
            <person name="Blanchet N."/>
            <person name="Boniface M.C."/>
            <person name="Brunel D."/>
            <person name="Catrice O."/>
            <person name="Chaidir N."/>
            <person name="Claudel C."/>
            <person name="Donnadieu C."/>
            <person name="Faraut T."/>
            <person name="Fievet G."/>
            <person name="Helmstetter N."/>
            <person name="King M."/>
            <person name="Knapp S.J."/>
            <person name="Lai Z."/>
            <person name="Le Paslier M.C."/>
            <person name="Lippi Y."/>
            <person name="Lorenzon L."/>
            <person name="Mandel J.R."/>
            <person name="Marage G."/>
            <person name="Marchand G."/>
            <person name="Marquand E."/>
            <person name="Bret-Mestries E."/>
            <person name="Morien E."/>
            <person name="Nambeesan S."/>
            <person name="Nguyen T."/>
            <person name="Pegot-Espagnet P."/>
            <person name="Pouilly N."/>
            <person name="Raftis F."/>
            <person name="Sallet E."/>
            <person name="Schiex T."/>
            <person name="Thomas J."/>
            <person name="Vandecasteele C."/>
            <person name="Vares D."/>
            <person name="Vear F."/>
            <person name="Vautrin S."/>
            <person name="Crespi M."/>
            <person name="Mangin B."/>
            <person name="Burke J.M."/>
            <person name="Salse J."/>
            <person name="Munos S."/>
            <person name="Vincourt P."/>
            <person name="Rieseberg L.H."/>
            <person name="Langlade N.B."/>
        </authorList>
    </citation>
    <scope>NUCLEOTIDE SEQUENCE</scope>
    <source>
        <tissue evidence="1">Leaves</tissue>
    </source>
</reference>